<reference evidence="3" key="1">
    <citation type="submission" date="2025-08" db="UniProtKB">
        <authorList>
            <consortium name="RefSeq"/>
        </authorList>
    </citation>
    <scope>IDENTIFICATION</scope>
</reference>
<dbReference type="KEGG" id="bim:112214026"/>
<dbReference type="RefSeq" id="XP_024228019.1">
    <property type="nucleotide sequence ID" value="XM_024372251.1"/>
</dbReference>
<feature type="non-terminal residue" evidence="3">
    <location>
        <position position="104"/>
    </location>
</feature>
<accession>A0A6P6FIB0</accession>
<feature type="non-terminal residue" evidence="3">
    <location>
        <position position="1"/>
    </location>
</feature>
<evidence type="ECO:0000313" key="3">
    <source>
        <dbReference type="RefSeq" id="XP_024228019.1"/>
    </source>
</evidence>
<name>A0A6P6FIB0_BOMIM</name>
<keyword evidence="2" id="KW-1185">Reference proteome</keyword>
<dbReference type="Proteomes" id="UP000515180">
    <property type="component" value="Unplaced"/>
</dbReference>
<feature type="region of interest" description="Disordered" evidence="1">
    <location>
        <begin position="70"/>
        <end position="89"/>
    </location>
</feature>
<organism evidence="2 3">
    <name type="scientific">Bombus impatiens</name>
    <name type="common">Bumblebee</name>
    <dbReference type="NCBI Taxonomy" id="132113"/>
    <lineage>
        <taxon>Eukaryota</taxon>
        <taxon>Metazoa</taxon>
        <taxon>Ecdysozoa</taxon>
        <taxon>Arthropoda</taxon>
        <taxon>Hexapoda</taxon>
        <taxon>Insecta</taxon>
        <taxon>Pterygota</taxon>
        <taxon>Neoptera</taxon>
        <taxon>Endopterygota</taxon>
        <taxon>Hymenoptera</taxon>
        <taxon>Apocrita</taxon>
        <taxon>Aculeata</taxon>
        <taxon>Apoidea</taxon>
        <taxon>Anthophila</taxon>
        <taxon>Apidae</taxon>
        <taxon>Bombus</taxon>
        <taxon>Pyrobombus</taxon>
    </lineage>
</organism>
<dbReference type="AlphaFoldDB" id="A0A6P6FIB0"/>
<gene>
    <name evidence="3" type="primary">LOC112214026</name>
</gene>
<sequence length="104" mass="12419">LLYFAFFQLQDYVFIKTNLKFDVNRLTEHQKESLKRRKEDIAALYNDLSQSSSQDTQNLQEWFDKKSKSLGEAEKDHNKKDNISIRNMLDDDANKENKIEMKEL</sequence>
<proteinExistence type="predicted"/>
<dbReference type="OrthoDB" id="5399929at2759"/>
<dbReference type="InterPro" id="IPR018247">
    <property type="entry name" value="EF_Hand_1_Ca_BS"/>
</dbReference>
<evidence type="ECO:0000256" key="1">
    <source>
        <dbReference type="SAM" id="MobiDB-lite"/>
    </source>
</evidence>
<protein>
    <submittedName>
        <fullName evidence="3">Telomere-associated protein RIF1-like</fullName>
    </submittedName>
</protein>
<dbReference type="GeneID" id="112214026"/>
<evidence type="ECO:0000313" key="2">
    <source>
        <dbReference type="Proteomes" id="UP000515180"/>
    </source>
</evidence>
<dbReference type="PROSITE" id="PS00018">
    <property type="entry name" value="EF_HAND_1"/>
    <property type="match status" value="1"/>
</dbReference>